<evidence type="ECO:0000313" key="6">
    <source>
        <dbReference type="Proteomes" id="UP001161409"/>
    </source>
</evidence>
<dbReference type="EC" id="6.3.3.2" evidence="4"/>
<comment type="cofactor">
    <cofactor evidence="4">
        <name>Mg(2+)</name>
        <dbReference type="ChEBI" id="CHEBI:18420"/>
    </cofactor>
</comment>
<name>A0ABQ5U3S2_9PROT</name>
<dbReference type="PANTHER" id="PTHR23407">
    <property type="entry name" value="ATPASE INHIBITOR/5-FORMYLTETRAHYDROFOLATE CYCLO-LIGASE"/>
    <property type="match status" value="1"/>
</dbReference>
<keyword evidence="4" id="KW-0479">Metal-binding</keyword>
<proteinExistence type="inferred from homology"/>
<dbReference type="Proteomes" id="UP001161409">
    <property type="component" value="Unassembled WGS sequence"/>
</dbReference>
<accession>A0ABQ5U3S2</accession>
<keyword evidence="3 4" id="KW-0067">ATP-binding</keyword>
<protein>
    <recommendedName>
        <fullName evidence="4">5-formyltetrahydrofolate cyclo-ligase</fullName>
        <ecNumber evidence="4">6.3.3.2</ecNumber>
    </recommendedName>
</protein>
<organism evidence="5 6">
    <name type="scientific">Sneathiella chinensis</name>
    <dbReference type="NCBI Taxonomy" id="349750"/>
    <lineage>
        <taxon>Bacteria</taxon>
        <taxon>Pseudomonadati</taxon>
        <taxon>Pseudomonadota</taxon>
        <taxon>Alphaproteobacteria</taxon>
        <taxon>Sneathiellales</taxon>
        <taxon>Sneathiellaceae</taxon>
        <taxon>Sneathiella</taxon>
    </lineage>
</organism>
<dbReference type="InterPro" id="IPR002698">
    <property type="entry name" value="FTHF_cligase"/>
</dbReference>
<comment type="catalytic activity">
    <reaction evidence="4">
        <text>(6S)-5-formyl-5,6,7,8-tetrahydrofolate + ATP = (6R)-5,10-methenyltetrahydrofolate + ADP + phosphate</text>
        <dbReference type="Rhea" id="RHEA:10488"/>
        <dbReference type="ChEBI" id="CHEBI:30616"/>
        <dbReference type="ChEBI" id="CHEBI:43474"/>
        <dbReference type="ChEBI" id="CHEBI:57455"/>
        <dbReference type="ChEBI" id="CHEBI:57457"/>
        <dbReference type="ChEBI" id="CHEBI:456216"/>
        <dbReference type="EC" id="6.3.3.2"/>
    </reaction>
</comment>
<comment type="caution">
    <text evidence="5">The sequence shown here is derived from an EMBL/GenBank/DDBJ whole genome shotgun (WGS) entry which is preliminary data.</text>
</comment>
<dbReference type="InterPro" id="IPR037171">
    <property type="entry name" value="NagB/RpiA_transferase-like"/>
</dbReference>
<dbReference type="PANTHER" id="PTHR23407:SF1">
    <property type="entry name" value="5-FORMYLTETRAHYDROFOLATE CYCLO-LIGASE"/>
    <property type="match status" value="1"/>
</dbReference>
<keyword evidence="6" id="KW-1185">Reference proteome</keyword>
<dbReference type="PIRSF" id="PIRSF006806">
    <property type="entry name" value="FTHF_cligase"/>
    <property type="match status" value="1"/>
</dbReference>
<evidence type="ECO:0000256" key="4">
    <source>
        <dbReference type="RuleBase" id="RU361279"/>
    </source>
</evidence>
<dbReference type="InterPro" id="IPR024185">
    <property type="entry name" value="FTHF_cligase-like_sf"/>
</dbReference>
<dbReference type="SUPFAM" id="SSF100950">
    <property type="entry name" value="NagB/RpiA/CoA transferase-like"/>
    <property type="match status" value="1"/>
</dbReference>
<evidence type="ECO:0000256" key="1">
    <source>
        <dbReference type="ARBA" id="ARBA00010638"/>
    </source>
</evidence>
<evidence type="ECO:0000313" key="5">
    <source>
        <dbReference type="EMBL" id="GLQ06320.1"/>
    </source>
</evidence>
<sequence>MTVGVTKRKLRKLASDRRKSLFDDEDAHTAFAHAARDHFLDAIRPGNGLSVSLYWPIADEMNTRPLIYRLQEQGIRCLLPFVEGPDRPLVFREWIAGQPLEKGAFDVYAPEASAPEGVPDILVVPLLAFDGAGYRLGYGGGYYDRTLEKLRAGKGCLAVGYAFSVQEVATVPTDGYDQPLDWIVTEKEARKFA</sequence>
<dbReference type="Pfam" id="PF01812">
    <property type="entry name" value="5-FTHF_cyc-lig"/>
    <property type="match status" value="1"/>
</dbReference>
<reference evidence="5" key="1">
    <citation type="journal article" date="2014" name="Int. J. Syst. Evol. Microbiol.">
        <title>Complete genome of a new Firmicutes species belonging to the dominant human colonic microbiota ('Ruminococcus bicirculans') reveals two chromosomes and a selective capacity to utilize plant glucans.</title>
        <authorList>
            <consortium name="NISC Comparative Sequencing Program"/>
            <person name="Wegmann U."/>
            <person name="Louis P."/>
            <person name="Goesmann A."/>
            <person name="Henrissat B."/>
            <person name="Duncan S.H."/>
            <person name="Flint H.J."/>
        </authorList>
    </citation>
    <scope>NUCLEOTIDE SEQUENCE</scope>
    <source>
        <strain evidence="5">NBRC 103408</strain>
    </source>
</reference>
<evidence type="ECO:0000256" key="3">
    <source>
        <dbReference type="ARBA" id="ARBA00022840"/>
    </source>
</evidence>
<evidence type="ECO:0000256" key="2">
    <source>
        <dbReference type="ARBA" id="ARBA00022741"/>
    </source>
</evidence>
<keyword evidence="2 4" id="KW-0547">Nucleotide-binding</keyword>
<reference evidence="5" key="2">
    <citation type="submission" date="2023-01" db="EMBL/GenBank/DDBJ databases">
        <title>Draft genome sequence of Sneathiella chinensis strain NBRC 103408.</title>
        <authorList>
            <person name="Sun Q."/>
            <person name="Mori K."/>
        </authorList>
    </citation>
    <scope>NUCLEOTIDE SEQUENCE</scope>
    <source>
        <strain evidence="5">NBRC 103408</strain>
    </source>
</reference>
<comment type="similarity">
    <text evidence="1 4">Belongs to the 5-formyltetrahydrofolate cyclo-ligase family.</text>
</comment>
<gene>
    <name evidence="5" type="ORF">GCM10007924_15410</name>
</gene>
<keyword evidence="4" id="KW-0460">Magnesium</keyword>
<dbReference type="EMBL" id="BSNF01000006">
    <property type="protein sequence ID" value="GLQ06320.1"/>
    <property type="molecule type" value="Genomic_DNA"/>
</dbReference>
<dbReference type="Gene3D" id="3.40.50.10420">
    <property type="entry name" value="NagB/RpiA/CoA transferase-like"/>
    <property type="match status" value="1"/>
</dbReference>
<dbReference type="NCBIfam" id="TIGR02727">
    <property type="entry name" value="MTHFS_bact"/>
    <property type="match status" value="1"/>
</dbReference>